<feature type="region of interest" description="Disordered" evidence="1">
    <location>
        <begin position="227"/>
        <end position="250"/>
    </location>
</feature>
<keyword evidence="4" id="KW-1185">Reference proteome</keyword>
<evidence type="ECO:0000313" key="3">
    <source>
        <dbReference type="EMBL" id="KAF2838873.1"/>
    </source>
</evidence>
<dbReference type="PANTHER" id="PTHR28077:SF1">
    <property type="entry name" value="INOSITOL PHOSPHORYLCERAMIDE SYNTHASE REGULATORY SUBUNIT KEI1"/>
    <property type="match status" value="1"/>
</dbReference>
<dbReference type="Pfam" id="PF08552">
    <property type="entry name" value="Kei1"/>
    <property type="match status" value="1"/>
</dbReference>
<keyword evidence="2" id="KW-0472">Membrane</keyword>
<evidence type="ECO:0000313" key="4">
    <source>
        <dbReference type="Proteomes" id="UP000799429"/>
    </source>
</evidence>
<evidence type="ECO:0000256" key="1">
    <source>
        <dbReference type="SAM" id="MobiDB-lite"/>
    </source>
</evidence>
<dbReference type="GO" id="GO:0070916">
    <property type="term" value="C:inositol phosphoceramide synthase complex"/>
    <property type="evidence" value="ECO:0007669"/>
    <property type="project" value="TreeGrafter"/>
</dbReference>
<proteinExistence type="predicted"/>
<accession>A0A9P4VPJ4</accession>
<feature type="region of interest" description="Disordered" evidence="1">
    <location>
        <begin position="286"/>
        <end position="317"/>
    </location>
</feature>
<name>A0A9P4VPJ4_9PEZI</name>
<dbReference type="GO" id="GO:0070917">
    <property type="term" value="F:inositol phosphoceramide synthase regulator activity"/>
    <property type="evidence" value="ECO:0007669"/>
    <property type="project" value="InterPro"/>
</dbReference>
<dbReference type="GO" id="GO:0006673">
    <property type="term" value="P:inositol phosphoceramide metabolic process"/>
    <property type="evidence" value="ECO:0007669"/>
    <property type="project" value="InterPro"/>
</dbReference>
<feature type="transmembrane region" description="Helical" evidence="2">
    <location>
        <begin position="86"/>
        <end position="113"/>
    </location>
</feature>
<feature type="transmembrane region" description="Helical" evidence="2">
    <location>
        <begin position="184"/>
        <end position="207"/>
    </location>
</feature>
<gene>
    <name evidence="3" type="ORF">M501DRAFT_1004707</name>
</gene>
<dbReference type="PANTHER" id="PTHR28077">
    <property type="entry name" value="INOSITOL PHOSPHORYLCERAMIDE SYNTHASE REGULATORY SUBUNIT KEI1"/>
    <property type="match status" value="1"/>
</dbReference>
<reference evidence="3" key="1">
    <citation type="journal article" date="2020" name="Stud. Mycol.">
        <title>101 Dothideomycetes genomes: a test case for predicting lifestyles and emergence of pathogens.</title>
        <authorList>
            <person name="Haridas S."/>
            <person name="Albert R."/>
            <person name="Binder M."/>
            <person name="Bloem J."/>
            <person name="Labutti K."/>
            <person name="Salamov A."/>
            <person name="Andreopoulos B."/>
            <person name="Baker S."/>
            <person name="Barry K."/>
            <person name="Bills G."/>
            <person name="Bluhm B."/>
            <person name="Cannon C."/>
            <person name="Castanera R."/>
            <person name="Culley D."/>
            <person name="Daum C."/>
            <person name="Ezra D."/>
            <person name="Gonzalez J."/>
            <person name="Henrissat B."/>
            <person name="Kuo A."/>
            <person name="Liang C."/>
            <person name="Lipzen A."/>
            <person name="Lutzoni F."/>
            <person name="Magnuson J."/>
            <person name="Mondo S."/>
            <person name="Nolan M."/>
            <person name="Ohm R."/>
            <person name="Pangilinan J."/>
            <person name="Park H.-J."/>
            <person name="Ramirez L."/>
            <person name="Alfaro M."/>
            <person name="Sun H."/>
            <person name="Tritt A."/>
            <person name="Yoshinaga Y."/>
            <person name="Zwiers L.-H."/>
            <person name="Turgeon B."/>
            <person name="Goodwin S."/>
            <person name="Spatafora J."/>
            <person name="Crous P."/>
            <person name="Grigoriev I."/>
        </authorList>
    </citation>
    <scope>NUCLEOTIDE SEQUENCE</scope>
    <source>
        <strain evidence="3">CBS 101060</strain>
    </source>
</reference>
<keyword evidence="2" id="KW-1133">Transmembrane helix</keyword>
<dbReference type="Proteomes" id="UP000799429">
    <property type="component" value="Unassembled WGS sequence"/>
</dbReference>
<dbReference type="AlphaFoldDB" id="A0A9P4VPJ4"/>
<keyword evidence="2" id="KW-0812">Transmembrane</keyword>
<dbReference type="EMBL" id="MU006096">
    <property type="protein sequence ID" value="KAF2838873.1"/>
    <property type="molecule type" value="Genomic_DNA"/>
</dbReference>
<dbReference type="OrthoDB" id="3338076at2759"/>
<organism evidence="3 4">
    <name type="scientific">Patellaria atrata CBS 101060</name>
    <dbReference type="NCBI Taxonomy" id="1346257"/>
    <lineage>
        <taxon>Eukaryota</taxon>
        <taxon>Fungi</taxon>
        <taxon>Dikarya</taxon>
        <taxon>Ascomycota</taxon>
        <taxon>Pezizomycotina</taxon>
        <taxon>Dothideomycetes</taxon>
        <taxon>Dothideomycetes incertae sedis</taxon>
        <taxon>Patellariales</taxon>
        <taxon>Patellariaceae</taxon>
        <taxon>Patellaria</taxon>
    </lineage>
</organism>
<protein>
    <submittedName>
        <fullName evidence="3">DUF1753-domain-containing protein</fullName>
    </submittedName>
</protein>
<comment type="caution">
    <text evidence="3">The sequence shown here is derived from an EMBL/GenBank/DDBJ whole genome shotgun (WGS) entry which is preliminary data.</text>
</comment>
<feature type="transmembrane region" description="Helical" evidence="2">
    <location>
        <begin position="54"/>
        <end position="74"/>
    </location>
</feature>
<dbReference type="GO" id="GO:0000139">
    <property type="term" value="C:Golgi membrane"/>
    <property type="evidence" value="ECO:0007669"/>
    <property type="project" value="TreeGrafter"/>
</dbReference>
<dbReference type="InterPro" id="IPR013862">
    <property type="entry name" value="Kei1"/>
</dbReference>
<feature type="transmembrane region" description="Helical" evidence="2">
    <location>
        <begin position="27"/>
        <end position="48"/>
    </location>
</feature>
<sequence length="317" mass="34904">MARRSIFEIPKPKTFLYLMSLRTGTELITLTVLINKISGFYGILALFTGFHLSWLQLSMYIYSILAVVLTAYLAPHIRKASPLQCLALAWFYTIDSIINAIFTAVFGVAWFVILAQHAGERDPTPGGKTIDDTAGFTSPKYNVSKVDVVATPADATVPAQDAVAIGSGGPAGIGNAVFQSGSMMSITVISALWCLRVYFIFVMMAYARLVLRQHITQTAASNYQLHTGSTSESVAENPFAEDKEEGKGWQGNLGRAMVNVGKKYWLGNDEDGEWMRNVGGRFRKSTEPVGVLERERRRRSGTGPPAPHKMPQFVEQR</sequence>
<evidence type="ECO:0000256" key="2">
    <source>
        <dbReference type="SAM" id="Phobius"/>
    </source>
</evidence>